<sequence>MLYTAKRSQRLPLEIVETILSYSNTTLHAKIVGFTAIVKRRLLQEDNIVDYFKLTPINYNPSTDQMILNYLGVANQPIAPYLTSLCSFKRKGRLFFNRCIPENVRIATLNWPLPSLETFLCKQFLWYNLVRKLIIHEKLMNRGVTASMVQIKIDNGDDDNEEMLIYFNECIIDCDINDVHRCPELQADVYFDNHTISLYSYLKSTIYRIK</sequence>
<keyword evidence="2" id="KW-1185">Reference proteome</keyword>
<dbReference type="KEGG" id="vg:14340215"/>
<evidence type="ECO:0000313" key="2">
    <source>
        <dbReference type="Proteomes" id="UP000202315"/>
    </source>
</evidence>
<accession>L0CJW0</accession>
<reference evidence="1 2" key="1">
    <citation type="journal article" date="2012" name="J. Virol.">
        <title>Genome of Thysanoplusia orichalcea multiple nucleopolyhedrovirus lacks the superoxide dismutase gene.</title>
        <authorList>
            <person name="Wang Y.S."/>
            <person name="Huang G.H."/>
            <person name="Cheng X.H."/>
            <person name="Wang X."/>
            <person name="Garretson T.A."/>
            <person name="Dai L.Y."/>
            <person name="Zhang C.X."/>
            <person name="Cheng X.W."/>
        </authorList>
    </citation>
    <scope>NUCLEOTIDE SEQUENCE [LARGE SCALE GENOMIC DNA]</scope>
    <source>
        <strain evidence="1">P2</strain>
    </source>
</reference>
<evidence type="ECO:0000313" key="1">
    <source>
        <dbReference type="EMBL" id="AGA16274.1"/>
    </source>
</evidence>
<gene>
    <name evidence="1" type="primary">lef-7</name>
</gene>
<name>L0CJW0_9ABAC</name>
<dbReference type="OrthoDB" id="13193at10239"/>
<dbReference type="RefSeq" id="YP_007250530.1">
    <property type="nucleotide sequence ID" value="NC_019945.1"/>
</dbReference>
<proteinExistence type="predicted"/>
<dbReference type="EMBL" id="JX467702">
    <property type="protein sequence ID" value="AGA16274.1"/>
    <property type="molecule type" value="Genomic_DNA"/>
</dbReference>
<organism evidence="1 2">
    <name type="scientific">Thysanoplusia orichalcea nucleopolyhedrovirus</name>
    <dbReference type="NCBI Taxonomy" id="101850"/>
    <lineage>
        <taxon>Viruses</taxon>
        <taxon>Viruses incertae sedis</taxon>
        <taxon>Naldaviricetes</taxon>
        <taxon>Lefavirales</taxon>
        <taxon>Baculoviridae</taxon>
        <taxon>Alphabaculovirus</taxon>
        <taxon>Alphabaculovirus thorichlaceae</taxon>
    </lineage>
</organism>
<dbReference type="GeneID" id="14340215"/>
<dbReference type="Proteomes" id="UP000202315">
    <property type="component" value="Segment"/>
</dbReference>
<protein>
    <submittedName>
        <fullName evidence="1">Lef-7 protein</fullName>
    </submittedName>
</protein>